<gene>
    <name evidence="2" type="ORF">T459_20154</name>
</gene>
<dbReference type="AlphaFoldDB" id="A0A2G2Z3P8"/>
<keyword evidence="1" id="KW-0456">Lyase</keyword>
<name>A0A2G2Z3P8_CAPAN</name>
<dbReference type="PANTHER" id="PTHR11999">
    <property type="entry name" value="GROUP II PYRIDOXAL-5-PHOSPHATE DECARBOXYLASE"/>
    <property type="match status" value="1"/>
</dbReference>
<proteinExistence type="predicted"/>
<dbReference type="Proteomes" id="UP000222542">
    <property type="component" value="Unassembled WGS sequence"/>
</dbReference>
<dbReference type="InterPro" id="IPR010977">
    <property type="entry name" value="Aromatic_deC"/>
</dbReference>
<dbReference type="PANTHER" id="PTHR11999:SF157">
    <property type="entry name" value="TRYPTOPHAN DECARBOXYLASE 1"/>
    <property type="match status" value="1"/>
</dbReference>
<organism evidence="2 3">
    <name type="scientific">Capsicum annuum</name>
    <name type="common">Capsicum pepper</name>
    <dbReference type="NCBI Taxonomy" id="4072"/>
    <lineage>
        <taxon>Eukaryota</taxon>
        <taxon>Viridiplantae</taxon>
        <taxon>Streptophyta</taxon>
        <taxon>Embryophyta</taxon>
        <taxon>Tracheophyta</taxon>
        <taxon>Spermatophyta</taxon>
        <taxon>Magnoliopsida</taxon>
        <taxon>eudicotyledons</taxon>
        <taxon>Gunneridae</taxon>
        <taxon>Pentapetalae</taxon>
        <taxon>asterids</taxon>
        <taxon>lamiids</taxon>
        <taxon>Solanales</taxon>
        <taxon>Solanaceae</taxon>
        <taxon>Solanoideae</taxon>
        <taxon>Capsiceae</taxon>
        <taxon>Capsicum</taxon>
    </lineage>
</organism>
<dbReference type="InterPro" id="IPR015422">
    <property type="entry name" value="PyrdxlP-dep_Trfase_small"/>
</dbReference>
<dbReference type="STRING" id="4072.A0A2G2Z3P8"/>
<dbReference type="SMR" id="A0A2G2Z3P8"/>
<dbReference type="SUPFAM" id="SSF53383">
    <property type="entry name" value="PLP-dependent transferases"/>
    <property type="match status" value="1"/>
</dbReference>
<dbReference type="InterPro" id="IPR015424">
    <property type="entry name" value="PyrdxlP-dep_Trfase"/>
</dbReference>
<keyword evidence="3" id="KW-1185">Reference proteome</keyword>
<evidence type="ECO:0008006" key="4">
    <source>
        <dbReference type="Google" id="ProtNLM"/>
    </source>
</evidence>
<evidence type="ECO:0000256" key="1">
    <source>
        <dbReference type="ARBA" id="ARBA00022793"/>
    </source>
</evidence>
<protein>
    <recommendedName>
        <fullName evidence="4">Tyrosine decarboxylase 1-like</fullName>
    </recommendedName>
</protein>
<dbReference type="Gene3D" id="3.90.1150.10">
    <property type="entry name" value="Aspartate Aminotransferase, domain 1"/>
    <property type="match status" value="1"/>
</dbReference>
<reference evidence="2 3" key="1">
    <citation type="journal article" date="2014" name="Nat. Genet.">
        <title>Genome sequence of the hot pepper provides insights into the evolution of pungency in Capsicum species.</title>
        <authorList>
            <person name="Kim S."/>
            <person name="Park M."/>
            <person name="Yeom S.I."/>
            <person name="Kim Y.M."/>
            <person name="Lee J.M."/>
            <person name="Lee H.A."/>
            <person name="Seo E."/>
            <person name="Choi J."/>
            <person name="Cheong K."/>
            <person name="Kim K.T."/>
            <person name="Jung K."/>
            <person name="Lee G.W."/>
            <person name="Oh S.K."/>
            <person name="Bae C."/>
            <person name="Kim S.B."/>
            <person name="Lee H.Y."/>
            <person name="Kim S.Y."/>
            <person name="Kim M.S."/>
            <person name="Kang B.C."/>
            <person name="Jo Y.D."/>
            <person name="Yang H.B."/>
            <person name="Jeong H.J."/>
            <person name="Kang W.H."/>
            <person name="Kwon J.K."/>
            <person name="Shin C."/>
            <person name="Lim J.Y."/>
            <person name="Park J.H."/>
            <person name="Huh J.H."/>
            <person name="Kim J.S."/>
            <person name="Kim B.D."/>
            <person name="Cohen O."/>
            <person name="Paran I."/>
            <person name="Suh M.C."/>
            <person name="Lee S.B."/>
            <person name="Kim Y.K."/>
            <person name="Shin Y."/>
            <person name="Noh S.J."/>
            <person name="Park J."/>
            <person name="Seo Y.S."/>
            <person name="Kwon S.Y."/>
            <person name="Kim H.A."/>
            <person name="Park J.M."/>
            <person name="Kim H.J."/>
            <person name="Choi S.B."/>
            <person name="Bosland P.W."/>
            <person name="Reeves G."/>
            <person name="Jo S.H."/>
            <person name="Lee B.W."/>
            <person name="Cho H.T."/>
            <person name="Choi H.S."/>
            <person name="Lee M.S."/>
            <person name="Yu Y."/>
            <person name="Do Choi Y."/>
            <person name="Park B.S."/>
            <person name="van Deynze A."/>
            <person name="Ashrafi H."/>
            <person name="Hill T."/>
            <person name="Kim W.T."/>
            <person name="Pai H.S."/>
            <person name="Ahn H.K."/>
            <person name="Yeam I."/>
            <person name="Giovannoni J.J."/>
            <person name="Rose J.K."/>
            <person name="Sorensen I."/>
            <person name="Lee S.J."/>
            <person name="Kim R.W."/>
            <person name="Choi I.Y."/>
            <person name="Choi B.S."/>
            <person name="Lim J.S."/>
            <person name="Lee Y.H."/>
            <person name="Choi D."/>
        </authorList>
    </citation>
    <scope>NUCLEOTIDE SEQUENCE [LARGE SCALE GENOMIC DNA]</scope>
    <source>
        <strain evidence="3">cv. CM334</strain>
    </source>
</reference>
<dbReference type="OMA" id="HIANAWD"/>
<comment type="caution">
    <text evidence="2">The sequence shown here is derived from an EMBL/GenBank/DDBJ whole genome shotgun (WGS) entry which is preliminary data.</text>
</comment>
<evidence type="ECO:0000313" key="3">
    <source>
        <dbReference type="Proteomes" id="UP000222542"/>
    </source>
</evidence>
<sequence>MTKMFKEFVRLDPKFEIVMPQHFSLVCFRFNPEKEYEPADTEMLNKKLLDSVNSTGRVYMTHTIAGGIYMLRFAVGATLTEDRHVISAWELIKESAHTLLK</sequence>
<accession>A0A2G2Z3P8</accession>
<evidence type="ECO:0000313" key="2">
    <source>
        <dbReference type="EMBL" id="PHT76632.1"/>
    </source>
</evidence>
<dbReference type="Gramene" id="PHT76632">
    <property type="protein sequence ID" value="PHT76632"/>
    <property type="gene ID" value="T459_20154"/>
</dbReference>
<reference evidence="2 3" key="2">
    <citation type="journal article" date="2017" name="Genome Biol.">
        <title>New reference genome sequences of hot pepper reveal the massive evolution of plant disease-resistance genes by retroduplication.</title>
        <authorList>
            <person name="Kim S."/>
            <person name="Park J."/>
            <person name="Yeom S.I."/>
            <person name="Kim Y.M."/>
            <person name="Seo E."/>
            <person name="Kim K.T."/>
            <person name="Kim M.S."/>
            <person name="Lee J.M."/>
            <person name="Cheong K."/>
            <person name="Shin H.S."/>
            <person name="Kim S.B."/>
            <person name="Han K."/>
            <person name="Lee J."/>
            <person name="Park M."/>
            <person name="Lee H.A."/>
            <person name="Lee H.Y."/>
            <person name="Lee Y."/>
            <person name="Oh S."/>
            <person name="Lee J.H."/>
            <person name="Choi E."/>
            <person name="Choi E."/>
            <person name="Lee S.E."/>
            <person name="Jeon J."/>
            <person name="Kim H."/>
            <person name="Choi G."/>
            <person name="Song H."/>
            <person name="Lee J."/>
            <person name="Lee S.C."/>
            <person name="Kwon J.K."/>
            <person name="Lee H.Y."/>
            <person name="Koo N."/>
            <person name="Hong Y."/>
            <person name="Kim R.W."/>
            <person name="Kang W.H."/>
            <person name="Huh J.H."/>
            <person name="Kang B.C."/>
            <person name="Yang T.J."/>
            <person name="Lee Y.H."/>
            <person name="Bennetzen J.L."/>
            <person name="Choi D."/>
        </authorList>
    </citation>
    <scope>NUCLEOTIDE SEQUENCE [LARGE SCALE GENOMIC DNA]</scope>
    <source>
        <strain evidence="3">cv. CM334</strain>
    </source>
</reference>
<dbReference type="EMBL" id="AYRZ02000007">
    <property type="protein sequence ID" value="PHT76632.1"/>
    <property type="molecule type" value="Genomic_DNA"/>
</dbReference>
<keyword evidence="1" id="KW-0210">Decarboxylase</keyword>